<reference evidence="1" key="1">
    <citation type="submission" date="2020-09" db="EMBL/GenBank/DDBJ databases">
        <title>Brevundimonas sp. LVF2 isolated from a puddle in Goettingen, Germany.</title>
        <authorList>
            <person name="Friedrich I."/>
            <person name="Klassen A."/>
            <person name="Hannes N."/>
            <person name="Schneider D."/>
            <person name="Hertel R."/>
            <person name="Daniel R."/>
        </authorList>
    </citation>
    <scope>NUCLEOTIDE SEQUENCE</scope>
    <source>
        <strain evidence="1">LVF2</strain>
    </source>
</reference>
<organism evidence="1 2">
    <name type="scientific">Brevundimonas goettingensis</name>
    <dbReference type="NCBI Taxonomy" id="2774190"/>
    <lineage>
        <taxon>Bacteria</taxon>
        <taxon>Pseudomonadati</taxon>
        <taxon>Pseudomonadota</taxon>
        <taxon>Alphaproteobacteria</taxon>
        <taxon>Caulobacterales</taxon>
        <taxon>Caulobacteraceae</taxon>
        <taxon>Brevundimonas</taxon>
    </lineage>
</organism>
<dbReference type="InterPro" id="IPR006311">
    <property type="entry name" value="TAT_signal"/>
</dbReference>
<dbReference type="RefSeq" id="WP_207868532.1">
    <property type="nucleotide sequence ID" value="NZ_CP062222.1"/>
</dbReference>
<dbReference type="PANTHER" id="PTHR33361">
    <property type="entry name" value="GLR0591 PROTEIN"/>
    <property type="match status" value="1"/>
</dbReference>
<dbReference type="KEGG" id="bgoe:IFJ75_12570"/>
<protein>
    <submittedName>
        <fullName evidence="1">DUF885 family protein</fullName>
    </submittedName>
</protein>
<dbReference type="InterPro" id="IPR010281">
    <property type="entry name" value="DUF885"/>
</dbReference>
<accession>A0A975GUH8</accession>
<sequence>MIDRRRLLVSAVAGATLTGLFVPVMARAVTSDPAEAAKLNAIFDAMFKEVVATSPTAATYLGLDKGDNAAAKSKLDLPTAEYLAANEAMRRKYVAQLKAIDAGKLTGMDAVNLATVLYDSETSLIGYDRYRFGNQGSANPYLISQLGGAYRDIPDFLDTMHSIETEADAEAYLARLEQFATLLTLETGLVTADFGKGIVPPDFVIERTLTQMNASIAAAPAENGLVTSLVRRAGAKSIAGDWAGRATPIVADKIYPALKAQIALFESAKAGATHDAGCWRLPGAEGYYDFGIRSYTTTTLTGDEVHQLGLTQVAEISTRADAILKAEGMTEGTVGVRLGEMAKDPRFIYPNTDAGKQTLLDDLNAQVRAMQARLPDYFGILPKASVEIRRVPPAIEAGAPGGYYQGPSLDGSRPGAYYINLRDTAEWPKWTLPTLTYHEAIPGHHLQIAISTEAQGIPTIRKLIGFSAYSEGWALYSEQLADEMGVYDADAWGRLGYLQSLLFRAVRLVVDSGLHHKKWSREQAIRYMVDTLGDQESSVTTEVERYCVWPGQASSYKVGHTEWVRLREDAKAQLGAKFDLKGFHDVALSSGGMPLDVLKIVVGEWVAARKAA</sequence>
<proteinExistence type="predicted"/>
<dbReference type="Pfam" id="PF05960">
    <property type="entry name" value="DUF885"/>
    <property type="match status" value="1"/>
</dbReference>
<evidence type="ECO:0000313" key="1">
    <source>
        <dbReference type="EMBL" id="QTC90116.1"/>
    </source>
</evidence>
<dbReference type="EMBL" id="CP062222">
    <property type="protein sequence ID" value="QTC90116.1"/>
    <property type="molecule type" value="Genomic_DNA"/>
</dbReference>
<dbReference type="AlphaFoldDB" id="A0A975GUH8"/>
<dbReference type="Proteomes" id="UP000663918">
    <property type="component" value="Chromosome"/>
</dbReference>
<dbReference type="PROSITE" id="PS51318">
    <property type="entry name" value="TAT"/>
    <property type="match status" value="1"/>
</dbReference>
<dbReference type="PANTHER" id="PTHR33361:SF2">
    <property type="entry name" value="DUF885 DOMAIN-CONTAINING PROTEIN"/>
    <property type="match status" value="1"/>
</dbReference>
<name>A0A975GUH8_9CAUL</name>
<keyword evidence="2" id="KW-1185">Reference proteome</keyword>
<evidence type="ECO:0000313" key="2">
    <source>
        <dbReference type="Proteomes" id="UP000663918"/>
    </source>
</evidence>
<gene>
    <name evidence="1" type="ORF">IFJ75_12570</name>
</gene>